<organism evidence="1 2">
    <name type="scientific">Tanacetum coccineum</name>
    <dbReference type="NCBI Taxonomy" id="301880"/>
    <lineage>
        <taxon>Eukaryota</taxon>
        <taxon>Viridiplantae</taxon>
        <taxon>Streptophyta</taxon>
        <taxon>Embryophyta</taxon>
        <taxon>Tracheophyta</taxon>
        <taxon>Spermatophyta</taxon>
        <taxon>Magnoliopsida</taxon>
        <taxon>eudicotyledons</taxon>
        <taxon>Gunneridae</taxon>
        <taxon>Pentapetalae</taxon>
        <taxon>asterids</taxon>
        <taxon>campanulids</taxon>
        <taxon>Asterales</taxon>
        <taxon>Asteraceae</taxon>
        <taxon>Asteroideae</taxon>
        <taxon>Anthemideae</taxon>
        <taxon>Anthemidinae</taxon>
        <taxon>Tanacetum</taxon>
    </lineage>
</organism>
<evidence type="ECO:0000313" key="2">
    <source>
        <dbReference type="Proteomes" id="UP001151760"/>
    </source>
</evidence>
<dbReference type="EMBL" id="BQNB010015189">
    <property type="protein sequence ID" value="GJT37032.1"/>
    <property type="molecule type" value="Genomic_DNA"/>
</dbReference>
<evidence type="ECO:0000313" key="1">
    <source>
        <dbReference type="EMBL" id="GJT37032.1"/>
    </source>
</evidence>
<accession>A0ABQ5DDL4</accession>
<comment type="caution">
    <text evidence="1">The sequence shown here is derived from an EMBL/GenBank/DDBJ whole genome shotgun (WGS) entry which is preliminary data.</text>
</comment>
<gene>
    <name evidence="1" type="ORF">Tco_0936897</name>
</gene>
<proteinExistence type="predicted"/>
<keyword evidence="2" id="KW-1185">Reference proteome</keyword>
<name>A0ABQ5DDL4_9ASTR</name>
<sequence length="108" mass="12518">MLHMESYLGAEGEWKCGLAKESKQQDEQLNSLRSKFAAKIILSEFNLLRKKFMKLVQEFEQKPWEERKKTIDHAIANRDHRENIEEAPIANNGECEIIEAANITSKNS</sequence>
<reference evidence="1" key="2">
    <citation type="submission" date="2022-01" db="EMBL/GenBank/DDBJ databases">
        <authorList>
            <person name="Yamashiro T."/>
            <person name="Shiraishi A."/>
            <person name="Satake H."/>
            <person name="Nakayama K."/>
        </authorList>
    </citation>
    <scope>NUCLEOTIDE SEQUENCE</scope>
</reference>
<dbReference type="Proteomes" id="UP001151760">
    <property type="component" value="Unassembled WGS sequence"/>
</dbReference>
<protein>
    <submittedName>
        <fullName evidence="1">Uncharacterized protein</fullName>
    </submittedName>
</protein>
<reference evidence="1" key="1">
    <citation type="journal article" date="2022" name="Int. J. Mol. Sci.">
        <title>Draft Genome of Tanacetum Coccineum: Genomic Comparison of Closely Related Tanacetum-Family Plants.</title>
        <authorList>
            <person name="Yamashiro T."/>
            <person name="Shiraishi A."/>
            <person name="Nakayama K."/>
            <person name="Satake H."/>
        </authorList>
    </citation>
    <scope>NUCLEOTIDE SEQUENCE</scope>
</reference>